<dbReference type="EMBL" id="SNYM01000004">
    <property type="protein sequence ID" value="TDQ49542.1"/>
    <property type="molecule type" value="Genomic_DNA"/>
</dbReference>
<feature type="transmembrane region" description="Helical" evidence="5">
    <location>
        <begin position="150"/>
        <end position="173"/>
    </location>
</feature>
<feature type="transmembrane region" description="Helical" evidence="5">
    <location>
        <begin position="65"/>
        <end position="83"/>
    </location>
</feature>
<reference evidence="7 8" key="1">
    <citation type="submission" date="2019-03" db="EMBL/GenBank/DDBJ databases">
        <title>Genomic Encyclopedia of Type Strains, Phase IV (KMG-IV): sequencing the most valuable type-strain genomes for metagenomic binning, comparative biology and taxonomic classification.</title>
        <authorList>
            <person name="Goeker M."/>
        </authorList>
    </citation>
    <scope>NUCLEOTIDE SEQUENCE [LARGE SCALE GENOMIC DNA]</scope>
    <source>
        <strain evidence="7 8">DSM 103792</strain>
    </source>
</reference>
<evidence type="ECO:0000256" key="4">
    <source>
        <dbReference type="ARBA" id="ARBA00034247"/>
    </source>
</evidence>
<keyword evidence="8" id="KW-1185">Reference proteome</keyword>
<sequence length="385" mass="42514">MSLHFPTLNLFVLTLLLAASVVFAVIRLQYPKRPGIGFWLIGCLALASGYLVRWWHSESDPSENYWLAGVLYLSGNLAIWVGLMRFLGHRPRWSANGTLLLFAAVWLVVAWFSYPQQVAASLLLSAAACGLSYQVVKAAAAPIPNFTRQFVAAIFLVSAIVLAARGLAMFGGFPFAHLPVEQQSALGSIPSTALIMLRCFALLVLLHAIQEWRLQELAELDPLTGLLNRKGFWDKTHRKLDRLAPTGRATVMMSDLDHFKQINDQHGHACGDLVLKAFAKQLKSMMRPDDVVCRIGGEEFAVLLCDLDDRQAAHVAERIRQHWQQTRLQHEGKEIHATVSIGISPSAQPPLQLEALLKQADQALYQAKAQGRNRVAMALAQASAA</sequence>
<dbReference type="InterPro" id="IPR000160">
    <property type="entry name" value="GGDEF_dom"/>
</dbReference>
<evidence type="ECO:0000313" key="7">
    <source>
        <dbReference type="EMBL" id="TDQ49542.1"/>
    </source>
</evidence>
<organism evidence="7 8">
    <name type="scientific">Permianibacter aggregans</name>
    <dbReference type="NCBI Taxonomy" id="1510150"/>
    <lineage>
        <taxon>Bacteria</taxon>
        <taxon>Pseudomonadati</taxon>
        <taxon>Pseudomonadota</taxon>
        <taxon>Gammaproteobacteria</taxon>
        <taxon>Pseudomonadales</taxon>
        <taxon>Pseudomonadaceae</taxon>
        <taxon>Permianibacter</taxon>
    </lineage>
</organism>
<evidence type="ECO:0000256" key="3">
    <source>
        <dbReference type="ARBA" id="ARBA00012528"/>
    </source>
</evidence>
<dbReference type="PROSITE" id="PS50887">
    <property type="entry name" value="GGDEF"/>
    <property type="match status" value="1"/>
</dbReference>
<dbReference type="PANTHER" id="PTHR45138:SF9">
    <property type="entry name" value="DIGUANYLATE CYCLASE DGCM-RELATED"/>
    <property type="match status" value="1"/>
</dbReference>
<dbReference type="SUPFAM" id="SSF55073">
    <property type="entry name" value="Nucleotide cyclase"/>
    <property type="match status" value="1"/>
</dbReference>
<evidence type="ECO:0000256" key="2">
    <source>
        <dbReference type="ARBA" id="ARBA00004533"/>
    </source>
</evidence>
<dbReference type="Proteomes" id="UP000295375">
    <property type="component" value="Unassembled WGS sequence"/>
</dbReference>
<dbReference type="Pfam" id="PF00990">
    <property type="entry name" value="GGDEF"/>
    <property type="match status" value="1"/>
</dbReference>
<dbReference type="InterPro" id="IPR050469">
    <property type="entry name" value="Diguanylate_Cyclase"/>
</dbReference>
<dbReference type="InterPro" id="IPR029787">
    <property type="entry name" value="Nucleotide_cyclase"/>
</dbReference>
<proteinExistence type="predicted"/>
<feature type="transmembrane region" description="Helical" evidence="5">
    <location>
        <begin position="95"/>
        <end position="112"/>
    </location>
</feature>
<accession>A0A4R6URD1</accession>
<comment type="cofactor">
    <cofactor evidence="1">
        <name>Mg(2+)</name>
        <dbReference type="ChEBI" id="CHEBI:18420"/>
    </cofactor>
</comment>
<comment type="catalytic activity">
    <reaction evidence="4">
        <text>2 GTP = 3',3'-c-di-GMP + 2 diphosphate</text>
        <dbReference type="Rhea" id="RHEA:24898"/>
        <dbReference type="ChEBI" id="CHEBI:33019"/>
        <dbReference type="ChEBI" id="CHEBI:37565"/>
        <dbReference type="ChEBI" id="CHEBI:58805"/>
        <dbReference type="EC" id="2.7.7.65"/>
    </reaction>
</comment>
<dbReference type="Gene3D" id="3.30.70.270">
    <property type="match status" value="1"/>
</dbReference>
<comment type="caution">
    <text evidence="7">The sequence shown here is derived from an EMBL/GenBank/DDBJ whole genome shotgun (WGS) entry which is preliminary data.</text>
</comment>
<evidence type="ECO:0000313" key="8">
    <source>
        <dbReference type="Proteomes" id="UP000295375"/>
    </source>
</evidence>
<dbReference type="RefSeq" id="WP_133589221.1">
    <property type="nucleotide sequence ID" value="NZ_CP037953.1"/>
</dbReference>
<feature type="domain" description="GGDEF" evidence="6">
    <location>
        <begin position="247"/>
        <end position="380"/>
    </location>
</feature>
<dbReference type="EC" id="2.7.7.65" evidence="3"/>
<dbReference type="NCBIfam" id="TIGR00254">
    <property type="entry name" value="GGDEF"/>
    <property type="match status" value="1"/>
</dbReference>
<dbReference type="GO" id="GO:0005886">
    <property type="term" value="C:plasma membrane"/>
    <property type="evidence" value="ECO:0007669"/>
    <property type="project" value="UniProtKB-SubCell"/>
</dbReference>
<dbReference type="CDD" id="cd01949">
    <property type="entry name" value="GGDEF"/>
    <property type="match status" value="1"/>
</dbReference>
<dbReference type="AlphaFoldDB" id="A0A4R6URD1"/>
<feature type="transmembrane region" description="Helical" evidence="5">
    <location>
        <begin position="118"/>
        <end position="138"/>
    </location>
</feature>
<evidence type="ECO:0000259" key="6">
    <source>
        <dbReference type="PROSITE" id="PS50887"/>
    </source>
</evidence>
<keyword evidence="5" id="KW-1133">Transmembrane helix</keyword>
<dbReference type="SMART" id="SM00267">
    <property type="entry name" value="GGDEF"/>
    <property type="match status" value="1"/>
</dbReference>
<feature type="transmembrane region" description="Helical" evidence="5">
    <location>
        <begin position="185"/>
        <end position="206"/>
    </location>
</feature>
<evidence type="ECO:0000256" key="5">
    <source>
        <dbReference type="SAM" id="Phobius"/>
    </source>
</evidence>
<name>A0A4R6URD1_9GAMM</name>
<protein>
    <recommendedName>
        <fullName evidence="3">diguanylate cyclase</fullName>
        <ecNumber evidence="3">2.7.7.65</ecNumber>
    </recommendedName>
</protein>
<dbReference type="PANTHER" id="PTHR45138">
    <property type="entry name" value="REGULATORY COMPONENTS OF SENSORY TRANSDUCTION SYSTEM"/>
    <property type="match status" value="1"/>
</dbReference>
<feature type="transmembrane region" description="Helical" evidence="5">
    <location>
        <begin position="35"/>
        <end position="53"/>
    </location>
</feature>
<dbReference type="FunFam" id="3.30.70.270:FF:000001">
    <property type="entry name" value="Diguanylate cyclase domain protein"/>
    <property type="match status" value="1"/>
</dbReference>
<dbReference type="OrthoDB" id="9812260at2"/>
<gene>
    <name evidence="7" type="ORF">EV696_104248</name>
</gene>
<dbReference type="InterPro" id="IPR043128">
    <property type="entry name" value="Rev_trsase/Diguanyl_cyclase"/>
</dbReference>
<comment type="subcellular location">
    <subcellularLocation>
        <location evidence="2">Cell inner membrane</location>
    </subcellularLocation>
</comment>
<keyword evidence="5" id="KW-0812">Transmembrane</keyword>
<evidence type="ECO:0000256" key="1">
    <source>
        <dbReference type="ARBA" id="ARBA00001946"/>
    </source>
</evidence>
<keyword evidence="5" id="KW-0472">Membrane</keyword>
<feature type="transmembrane region" description="Helical" evidence="5">
    <location>
        <begin position="6"/>
        <end position="28"/>
    </location>
</feature>
<dbReference type="GO" id="GO:0052621">
    <property type="term" value="F:diguanylate cyclase activity"/>
    <property type="evidence" value="ECO:0007669"/>
    <property type="project" value="UniProtKB-EC"/>
</dbReference>